<feature type="transmembrane region" description="Helical" evidence="1">
    <location>
        <begin position="107"/>
        <end position="127"/>
    </location>
</feature>
<feature type="transmembrane region" description="Helical" evidence="1">
    <location>
        <begin position="20"/>
        <end position="38"/>
    </location>
</feature>
<protein>
    <submittedName>
        <fullName evidence="2">Low temperature requirement protein A</fullName>
    </submittedName>
</protein>
<keyword evidence="1" id="KW-0472">Membrane</keyword>
<organism evidence="2 3">
    <name type="scientific">Solirubrobacter ginsenosidimutans</name>
    <dbReference type="NCBI Taxonomy" id="490573"/>
    <lineage>
        <taxon>Bacteria</taxon>
        <taxon>Bacillati</taxon>
        <taxon>Actinomycetota</taxon>
        <taxon>Thermoleophilia</taxon>
        <taxon>Solirubrobacterales</taxon>
        <taxon>Solirubrobacteraceae</taxon>
        <taxon>Solirubrobacter</taxon>
    </lineage>
</organism>
<dbReference type="Proteomes" id="UP001149140">
    <property type="component" value="Unassembled WGS sequence"/>
</dbReference>
<feature type="transmembrane region" description="Helical" evidence="1">
    <location>
        <begin position="139"/>
        <end position="156"/>
    </location>
</feature>
<dbReference type="RefSeq" id="WP_270046361.1">
    <property type="nucleotide sequence ID" value="NZ_JAPDOD010000088.1"/>
</dbReference>
<evidence type="ECO:0000256" key="1">
    <source>
        <dbReference type="SAM" id="Phobius"/>
    </source>
</evidence>
<feature type="transmembrane region" description="Helical" evidence="1">
    <location>
        <begin position="75"/>
        <end position="95"/>
    </location>
</feature>
<evidence type="ECO:0000313" key="3">
    <source>
        <dbReference type="Proteomes" id="UP001149140"/>
    </source>
</evidence>
<keyword evidence="1" id="KW-0812">Transmembrane</keyword>
<feature type="transmembrane region" description="Helical" evidence="1">
    <location>
        <begin position="310"/>
        <end position="329"/>
    </location>
</feature>
<feature type="transmembrane region" description="Helical" evidence="1">
    <location>
        <begin position="204"/>
        <end position="224"/>
    </location>
</feature>
<dbReference type="PANTHER" id="PTHR36840:SF1">
    <property type="entry name" value="BLL5714 PROTEIN"/>
    <property type="match status" value="1"/>
</dbReference>
<dbReference type="EMBL" id="JAPDOD010000088">
    <property type="protein sequence ID" value="MDA0167110.1"/>
    <property type="molecule type" value="Genomic_DNA"/>
</dbReference>
<keyword evidence="3" id="KW-1185">Reference proteome</keyword>
<feature type="transmembrane region" description="Helical" evidence="1">
    <location>
        <begin position="341"/>
        <end position="374"/>
    </location>
</feature>
<sequence length="396" mass="42651">MSRYQRTHDGSEQKTTTLELFYDLVFVFAITQVSHFLLEHLTWQGAGQAALVLLVVWWSWNYTTWVTNELDPEAIAVRLLLIGLMLASFLMAIAIPEAFGDRALLFAGAYVTIQIGRHTFLTFVAAGPGTVERERSKRILIWFVVAAVFWIAGGLADGSLRTALWLIGLAIDYGGPLCTFWVPGMKRIPPSAWELEVSHFAERFQLFVILALGESIVVTGATASKEDLSAERLASFAVAFLGTAAMWWVYFNAAAAVAQRRLELATNRTTLARDGYTYLHVLMVAGIIVSAVGDELVIAHPGEVLHGAEVVAVVAGPAIYLLALVLFRLRMAGTLSVKRTLGAAGCIVAGFVGTTVSALALGALVVAILVAVITAETVTGAHRRARGEPSPLEAVG</sequence>
<name>A0A9X3N2C4_9ACTN</name>
<reference evidence="2" key="1">
    <citation type="submission" date="2022-10" db="EMBL/GenBank/DDBJ databases">
        <title>The WGS of Solirubrobacter ginsenosidimutans DSM 21036.</title>
        <authorList>
            <person name="Jiang Z."/>
        </authorList>
    </citation>
    <scope>NUCLEOTIDE SEQUENCE</scope>
    <source>
        <strain evidence="2">DSM 21036</strain>
    </source>
</reference>
<dbReference type="InterPro" id="IPR010640">
    <property type="entry name" value="Low_temperature_requirement_A"/>
</dbReference>
<dbReference type="Pfam" id="PF06772">
    <property type="entry name" value="LtrA"/>
    <property type="match status" value="1"/>
</dbReference>
<feature type="transmembrane region" description="Helical" evidence="1">
    <location>
        <begin position="236"/>
        <end position="257"/>
    </location>
</feature>
<feature type="transmembrane region" description="Helical" evidence="1">
    <location>
        <begin position="278"/>
        <end position="298"/>
    </location>
</feature>
<accession>A0A9X3N2C4</accession>
<dbReference type="AlphaFoldDB" id="A0A9X3N2C4"/>
<dbReference type="PANTHER" id="PTHR36840">
    <property type="entry name" value="BLL5714 PROTEIN"/>
    <property type="match status" value="1"/>
</dbReference>
<proteinExistence type="predicted"/>
<feature type="transmembrane region" description="Helical" evidence="1">
    <location>
        <begin position="44"/>
        <end position="63"/>
    </location>
</feature>
<keyword evidence="1" id="KW-1133">Transmembrane helix</keyword>
<comment type="caution">
    <text evidence="2">The sequence shown here is derived from an EMBL/GenBank/DDBJ whole genome shotgun (WGS) entry which is preliminary data.</text>
</comment>
<evidence type="ECO:0000313" key="2">
    <source>
        <dbReference type="EMBL" id="MDA0167110.1"/>
    </source>
</evidence>
<feature type="transmembrane region" description="Helical" evidence="1">
    <location>
        <begin position="162"/>
        <end position="183"/>
    </location>
</feature>
<gene>
    <name evidence="2" type="ORF">OM076_43015</name>
</gene>